<feature type="compositionally biased region" description="Acidic residues" evidence="1">
    <location>
        <begin position="285"/>
        <end position="294"/>
    </location>
</feature>
<comment type="caution">
    <text evidence="3">The sequence shown here is derived from an EMBL/GenBank/DDBJ whole genome shotgun (WGS) entry which is preliminary data.</text>
</comment>
<evidence type="ECO:0000256" key="2">
    <source>
        <dbReference type="SAM" id="SignalP"/>
    </source>
</evidence>
<keyword evidence="4" id="KW-1185">Reference proteome</keyword>
<feature type="region of interest" description="Disordered" evidence="1">
    <location>
        <begin position="223"/>
        <end position="362"/>
    </location>
</feature>
<reference evidence="3" key="1">
    <citation type="submission" date="2023-01" db="EMBL/GenBank/DDBJ databases">
        <title>Metagenome sequencing of chrysophaentin producing Chrysophaeum taylorii.</title>
        <authorList>
            <person name="Davison J."/>
            <person name="Bewley C."/>
        </authorList>
    </citation>
    <scope>NUCLEOTIDE SEQUENCE</scope>
    <source>
        <strain evidence="3">NIES-1699</strain>
    </source>
</reference>
<gene>
    <name evidence="3" type="ORF">CTAYLR_001922</name>
</gene>
<sequence length="362" mass="39306">MLLLLQVVRVLSVTTTAVRRSPLESHLHLAKALWRLIVRESDTVVDATCGRGRDTAELVRLAPRGRVVAMDTNAEAIEACRGLAVELYHQSHERPPDVDRARLVVFNLGYLPGAAVREPTRAETTLRALESWVLPILEEGGAASIMVYPGHSDGAREATALEVFARSLSNTAWRATEHRPVNHRREAPYLLTIFRVENSRKAPDDDDDDANLKFARTAALRALSPSAESIADSAEEENADEQPQKDDAEHPPPEDEDDDRQQESTRGGSAAREPGRDEGAFAEDPASDSTEEETSPVHHPQGEITNSAEQLDGASEPAANEDDPGPDELPTTDASTPPHHSGGFICARDADGNWVCGRSSSS</sequence>
<dbReference type="Proteomes" id="UP001230188">
    <property type="component" value="Unassembled WGS sequence"/>
</dbReference>
<keyword evidence="2" id="KW-0732">Signal</keyword>
<feature type="chain" id="PRO_5042021882" description="rRNA methylase" evidence="2">
    <location>
        <begin position="18"/>
        <end position="362"/>
    </location>
</feature>
<name>A0AAD7XG94_9STRA</name>
<protein>
    <recommendedName>
        <fullName evidence="5">rRNA methylase</fullName>
    </recommendedName>
</protein>
<accession>A0AAD7XG94</accession>
<evidence type="ECO:0008006" key="5">
    <source>
        <dbReference type="Google" id="ProtNLM"/>
    </source>
</evidence>
<evidence type="ECO:0000313" key="4">
    <source>
        <dbReference type="Proteomes" id="UP001230188"/>
    </source>
</evidence>
<evidence type="ECO:0000256" key="1">
    <source>
        <dbReference type="SAM" id="MobiDB-lite"/>
    </source>
</evidence>
<dbReference type="SUPFAM" id="SSF53335">
    <property type="entry name" value="S-adenosyl-L-methionine-dependent methyltransferases"/>
    <property type="match status" value="1"/>
</dbReference>
<dbReference type="InterPro" id="IPR010719">
    <property type="entry name" value="MnmM_MeTrfase"/>
</dbReference>
<dbReference type="AlphaFoldDB" id="A0AAD7XG94"/>
<dbReference type="Gene3D" id="3.40.50.150">
    <property type="entry name" value="Vaccinia Virus protein VP39"/>
    <property type="match status" value="1"/>
</dbReference>
<dbReference type="EMBL" id="JAQMWT010000526">
    <property type="protein sequence ID" value="KAJ8600162.1"/>
    <property type="molecule type" value="Genomic_DNA"/>
</dbReference>
<dbReference type="Pfam" id="PF06962">
    <property type="entry name" value="rRNA_methylase"/>
    <property type="match status" value="1"/>
</dbReference>
<dbReference type="PANTHER" id="PTHR35276">
    <property type="entry name" value="S-ADENOSYL-L-METHIONINE-DEPENDENT METHYLTRANSFERASES SUPERFAMILY PROTEIN"/>
    <property type="match status" value="1"/>
</dbReference>
<proteinExistence type="predicted"/>
<feature type="compositionally biased region" description="Basic and acidic residues" evidence="1">
    <location>
        <begin position="242"/>
        <end position="253"/>
    </location>
</feature>
<feature type="signal peptide" evidence="2">
    <location>
        <begin position="1"/>
        <end position="17"/>
    </location>
</feature>
<dbReference type="InterPro" id="IPR029063">
    <property type="entry name" value="SAM-dependent_MTases_sf"/>
</dbReference>
<organism evidence="3 4">
    <name type="scientific">Chrysophaeum taylorii</name>
    <dbReference type="NCBI Taxonomy" id="2483200"/>
    <lineage>
        <taxon>Eukaryota</taxon>
        <taxon>Sar</taxon>
        <taxon>Stramenopiles</taxon>
        <taxon>Ochrophyta</taxon>
        <taxon>Pelagophyceae</taxon>
        <taxon>Pelagomonadales</taxon>
        <taxon>Pelagomonadaceae</taxon>
        <taxon>Chrysophaeum</taxon>
    </lineage>
</organism>
<dbReference type="PANTHER" id="PTHR35276:SF1">
    <property type="entry name" value="TRNA (MNM(5)S(2)U34)-METHYLTRANSFERASE, CHLOROPLASTIC"/>
    <property type="match status" value="1"/>
</dbReference>
<evidence type="ECO:0000313" key="3">
    <source>
        <dbReference type="EMBL" id="KAJ8600162.1"/>
    </source>
</evidence>